<dbReference type="GO" id="GO:0030983">
    <property type="term" value="F:mismatched DNA binding"/>
    <property type="evidence" value="ECO:0007669"/>
    <property type="project" value="UniProtKB-UniRule"/>
</dbReference>
<dbReference type="InterPro" id="IPR036187">
    <property type="entry name" value="DNA_mismatch_repair_MutS_sf"/>
</dbReference>
<dbReference type="PROSITE" id="PS00486">
    <property type="entry name" value="DNA_MISMATCH_REPAIR_2"/>
    <property type="match status" value="1"/>
</dbReference>
<dbReference type="Pfam" id="PF05192">
    <property type="entry name" value="MutS_III"/>
    <property type="match status" value="1"/>
</dbReference>
<reference evidence="11" key="1">
    <citation type="submission" date="2022-11" db="UniProtKB">
        <authorList>
            <consortium name="WormBaseParasite"/>
        </authorList>
    </citation>
    <scope>IDENTIFICATION</scope>
</reference>
<dbReference type="InterPro" id="IPR007860">
    <property type="entry name" value="DNA_mmatch_repair_MutS_con_dom"/>
</dbReference>
<evidence type="ECO:0000256" key="2">
    <source>
        <dbReference type="ARBA" id="ARBA00022741"/>
    </source>
</evidence>
<dbReference type="WBParaSite" id="PSU_v2.g5251.t1">
    <property type="protein sequence ID" value="PSU_v2.g5251.t1"/>
    <property type="gene ID" value="PSU_v2.g5251"/>
</dbReference>
<evidence type="ECO:0000256" key="3">
    <source>
        <dbReference type="ARBA" id="ARBA00022763"/>
    </source>
</evidence>
<feature type="domain" description="DNA mismatch repair proteins mutS family" evidence="9">
    <location>
        <begin position="1077"/>
        <end position="1093"/>
    </location>
</feature>
<dbReference type="InterPro" id="IPR000432">
    <property type="entry name" value="DNA_mismatch_repair_MutS_C"/>
</dbReference>
<dbReference type="Pfam" id="PF01624">
    <property type="entry name" value="MutS_I"/>
    <property type="match status" value="1"/>
</dbReference>
<evidence type="ECO:0000256" key="8">
    <source>
        <dbReference type="SAM" id="MobiDB-lite"/>
    </source>
</evidence>
<feature type="region of interest" description="Disordered" evidence="8">
    <location>
        <begin position="1"/>
        <end position="189"/>
    </location>
</feature>
<dbReference type="SMART" id="SM00534">
    <property type="entry name" value="MUTSac"/>
    <property type="match status" value="1"/>
</dbReference>
<dbReference type="PANTHER" id="PTHR11361">
    <property type="entry name" value="DNA MISMATCH REPAIR PROTEIN MUTS FAMILY MEMBER"/>
    <property type="match status" value="1"/>
</dbReference>
<keyword evidence="5 6" id="KW-0238">DNA-binding</keyword>
<keyword evidence="3 6" id="KW-0227">DNA damage</keyword>
<evidence type="ECO:0000256" key="4">
    <source>
        <dbReference type="ARBA" id="ARBA00022840"/>
    </source>
</evidence>
<dbReference type="InterPro" id="IPR007861">
    <property type="entry name" value="DNA_mismatch_repair_MutS_clamp"/>
</dbReference>
<dbReference type="InterPro" id="IPR045076">
    <property type="entry name" value="MutS"/>
</dbReference>
<dbReference type="InterPro" id="IPR007696">
    <property type="entry name" value="DNA_mismatch_repair_MutS_core"/>
</dbReference>
<dbReference type="GO" id="GO:0006298">
    <property type="term" value="P:mismatch repair"/>
    <property type="evidence" value="ECO:0007669"/>
    <property type="project" value="InterPro"/>
</dbReference>
<evidence type="ECO:0000313" key="11">
    <source>
        <dbReference type="WBParaSite" id="PSU_v2.g5251.t1"/>
    </source>
</evidence>
<dbReference type="SUPFAM" id="SSF55271">
    <property type="entry name" value="DNA repair protein MutS, domain I"/>
    <property type="match status" value="1"/>
</dbReference>
<keyword evidence="10" id="KW-1185">Reference proteome</keyword>
<dbReference type="Gene3D" id="3.40.50.300">
    <property type="entry name" value="P-loop containing nucleotide triphosphate hydrolases"/>
    <property type="match status" value="1"/>
</dbReference>
<dbReference type="FunFam" id="3.40.1170.10:FF:000002">
    <property type="entry name" value="DNA mismatch repair protein"/>
    <property type="match status" value="1"/>
</dbReference>
<dbReference type="Gene3D" id="3.30.420.110">
    <property type="entry name" value="MutS, connector domain"/>
    <property type="match status" value="1"/>
</dbReference>
<accession>A0A914YXL9</accession>
<dbReference type="AlphaFoldDB" id="A0A914YXL9"/>
<evidence type="ECO:0000256" key="7">
    <source>
        <dbReference type="RuleBase" id="RU003756"/>
    </source>
</evidence>
<keyword evidence="4 6" id="KW-0067">ATP-binding</keyword>
<sequence>MKKSQPSKSPKTTPKTPSNQSSLFSFFKKVEPTSSTSLPKQAEKPTAQVSPNENIPLDRKRSVVEIEDESPPVTKTQTKRRRIVIESSDEEIEAMETSPAKPSPLTPSKVEGTPKTPSSGRHRIILKEEDSSFEFQDEPSPEKKKKPATPRTPAASRKKIGSLVKPNSEVTPSKSKTKPSEPATPHTPGAVKEAYESFRVDAEMDPQLISDKTSKKKQKIEDFVDKERWLHESFEFLQPENIRDINKRRPDHPEYDPKTLYIPKEHMDKQTPGHQQWWKMKSLYFDTILFFKVGKFYELYHMDALVGINNLDLTAMRGNYCHCGFPEIAYGKYSDMLVARGYKVARIEQTETPEMRDSRNKGAGSKDKVVKREICRVTTSSTKTYGVYDGTDDKNFIHTVEASASYLMALVEEQTSPKTSLYGLCFIDTSVGKFILTQFEDDSCRSVLRTVAAQFQPSHVIYPKGSVSSGTQAVFNSALSAVKKEALFNKKEFYPEDTVVTKLMNPEYLGNDLDKWPKELDTIFDMNLHVPRSLPDKKLCVRALGGLMFYLNRCLIDVDMFSMGQFEEYHPPSLSKDENRPQISGIERWKGKNLVLDGATLLNLHLVPPFTGKKAAAGLRDTTSLKFSLFNTIDSCKTPFGKRLLRSWICSPSCDPTVIAERQDAVEYLMQQDVSPLIKKMEEYLKKFPDLERLLQKINTLGLKYRSETHPDSRAQMFFPEKYNKRKINDLITTLNGFERIVKLAFAYSKLDIEKCSLIERCIGEEFTDIREDLAHFEKAFDREKAADDGQIVPRRGIDKDYDASLKKVAACEAACKEYLHKVQKEQKIPQITLHGTGKTRYLLEVPENMSKKLGDEFEYKSKRKGFGRYGTKVLERLVVDLNEAEKERDIISADATRKVFADFSTRKNKWNKVVSQIAILDCLASLAAYANTCKDLGFPMTRPQFDFESDMPHIEIDKGYHPLLISGNAKLAKSASKFIPNDTVFGKIKEDCQEPLVILLTGPNMSGKTTLMRQTAVLMVLGQMGGLVPAKFMKLTPADRIFSRIGAHDSSFAGQSTFYVELNETNSIIKNATKDSFVVIDELGRGTSTNDGTAIAGAVLRELADNLQCRTFFSTHYFALSLLFF</sequence>
<organism evidence="10 11">
    <name type="scientific">Panagrolaimus superbus</name>
    <dbReference type="NCBI Taxonomy" id="310955"/>
    <lineage>
        <taxon>Eukaryota</taxon>
        <taxon>Metazoa</taxon>
        <taxon>Ecdysozoa</taxon>
        <taxon>Nematoda</taxon>
        <taxon>Chromadorea</taxon>
        <taxon>Rhabditida</taxon>
        <taxon>Tylenchina</taxon>
        <taxon>Panagrolaimomorpha</taxon>
        <taxon>Panagrolaimoidea</taxon>
        <taxon>Panagrolaimidae</taxon>
        <taxon>Panagrolaimus</taxon>
    </lineage>
</organism>
<dbReference type="Pfam" id="PF05190">
    <property type="entry name" value="MutS_IV"/>
    <property type="match status" value="1"/>
</dbReference>
<dbReference type="SMART" id="SM00533">
    <property type="entry name" value="MUTSd"/>
    <property type="match status" value="1"/>
</dbReference>
<dbReference type="GO" id="GO:0140664">
    <property type="term" value="F:ATP-dependent DNA damage sensor activity"/>
    <property type="evidence" value="ECO:0007669"/>
    <property type="project" value="InterPro"/>
</dbReference>
<protein>
    <recommendedName>
        <fullName evidence="6">DNA mismatch repair protein</fullName>
    </recommendedName>
</protein>
<dbReference type="PANTHER" id="PTHR11361:SF148">
    <property type="entry name" value="DNA MISMATCH REPAIR PROTEIN MSH6"/>
    <property type="match status" value="1"/>
</dbReference>
<dbReference type="GO" id="GO:0032301">
    <property type="term" value="C:MutSalpha complex"/>
    <property type="evidence" value="ECO:0007669"/>
    <property type="project" value="TreeGrafter"/>
</dbReference>
<comment type="similarity">
    <text evidence="1 6 7">Belongs to the DNA mismatch repair MutS family.</text>
</comment>
<feature type="compositionally biased region" description="Low complexity" evidence="8">
    <location>
        <begin position="1"/>
        <end position="22"/>
    </location>
</feature>
<evidence type="ECO:0000259" key="9">
    <source>
        <dbReference type="PROSITE" id="PS00486"/>
    </source>
</evidence>
<proteinExistence type="inferred from homology"/>
<evidence type="ECO:0000256" key="1">
    <source>
        <dbReference type="ARBA" id="ARBA00006271"/>
    </source>
</evidence>
<dbReference type="InterPro" id="IPR007695">
    <property type="entry name" value="DNA_mismatch_repair_MutS-lik_N"/>
</dbReference>
<dbReference type="InterPro" id="IPR016151">
    <property type="entry name" value="DNA_mismatch_repair_MutS_N"/>
</dbReference>
<dbReference type="Pfam" id="PF00488">
    <property type="entry name" value="MutS_V"/>
    <property type="match status" value="1"/>
</dbReference>
<dbReference type="Gene3D" id="3.40.1170.10">
    <property type="entry name" value="DNA repair protein MutS, domain I"/>
    <property type="match status" value="1"/>
</dbReference>
<dbReference type="FunFam" id="1.10.1420.10:FF:000005">
    <property type="entry name" value="DNA mismatch repair protein"/>
    <property type="match status" value="1"/>
</dbReference>
<comment type="function">
    <text evidence="6 7">Component of the post-replicative DNA mismatch repair system (MMR).</text>
</comment>
<dbReference type="GO" id="GO:0005524">
    <property type="term" value="F:ATP binding"/>
    <property type="evidence" value="ECO:0007669"/>
    <property type="project" value="UniProtKB-UniRule"/>
</dbReference>
<dbReference type="SUPFAM" id="SSF53150">
    <property type="entry name" value="DNA repair protein MutS, domain II"/>
    <property type="match status" value="1"/>
</dbReference>
<dbReference type="InterPro" id="IPR036678">
    <property type="entry name" value="MutS_con_dom_sf"/>
</dbReference>
<evidence type="ECO:0000256" key="5">
    <source>
        <dbReference type="ARBA" id="ARBA00023125"/>
    </source>
</evidence>
<name>A0A914YXL9_9BILA</name>
<dbReference type="Gene3D" id="1.10.1420.10">
    <property type="match status" value="2"/>
</dbReference>
<keyword evidence="2 6" id="KW-0547">Nucleotide-binding</keyword>
<evidence type="ECO:0000313" key="10">
    <source>
        <dbReference type="Proteomes" id="UP000887577"/>
    </source>
</evidence>
<dbReference type="SUPFAM" id="SSF52540">
    <property type="entry name" value="P-loop containing nucleoside triphosphate hydrolases"/>
    <property type="match status" value="1"/>
</dbReference>
<dbReference type="InterPro" id="IPR027417">
    <property type="entry name" value="P-loop_NTPase"/>
</dbReference>
<dbReference type="InterPro" id="IPR017261">
    <property type="entry name" value="DNA_mismatch_repair_MutS/MSH"/>
</dbReference>
<dbReference type="SUPFAM" id="SSF48334">
    <property type="entry name" value="DNA repair protein MutS, domain III"/>
    <property type="match status" value="1"/>
</dbReference>
<evidence type="ECO:0000256" key="6">
    <source>
        <dbReference type="PIRNR" id="PIRNR037677"/>
    </source>
</evidence>
<dbReference type="Pfam" id="PF05188">
    <property type="entry name" value="MutS_II"/>
    <property type="match status" value="1"/>
</dbReference>
<dbReference type="PIRSF" id="PIRSF037677">
    <property type="entry name" value="DNA_mis_repair_Msh6"/>
    <property type="match status" value="1"/>
</dbReference>
<keyword evidence="6 7" id="KW-0234">DNA repair</keyword>
<dbReference type="Proteomes" id="UP000887577">
    <property type="component" value="Unplaced"/>
</dbReference>